<proteinExistence type="predicted"/>
<gene>
    <name evidence="2" type="ORF">GN244_ATG12571</name>
</gene>
<sequence length="104" mass="10793">MKAPRPVEDESPNLRLRQQTRLDDESNMAETPNVNNTGAQTEAANGDAAAGPGPSSVPPTATADNATHAGSAAAGPDVTAQLMKMLIAQQQTMQAQQQQAIQAQ</sequence>
<protein>
    <submittedName>
        <fullName evidence="2">Uncharacterized protein</fullName>
    </submittedName>
</protein>
<feature type="compositionally biased region" description="Polar residues" evidence="1">
    <location>
        <begin position="28"/>
        <end position="37"/>
    </location>
</feature>
<dbReference type="EMBL" id="WSZM01000316">
    <property type="protein sequence ID" value="KAF4035431.1"/>
    <property type="molecule type" value="Genomic_DNA"/>
</dbReference>
<evidence type="ECO:0000313" key="3">
    <source>
        <dbReference type="Proteomes" id="UP000602510"/>
    </source>
</evidence>
<accession>A0A833S7G3</accession>
<evidence type="ECO:0000256" key="1">
    <source>
        <dbReference type="SAM" id="MobiDB-lite"/>
    </source>
</evidence>
<evidence type="ECO:0000313" key="2">
    <source>
        <dbReference type="EMBL" id="KAF4035431.1"/>
    </source>
</evidence>
<keyword evidence="3" id="KW-1185">Reference proteome</keyword>
<dbReference type="Proteomes" id="UP000602510">
    <property type="component" value="Unassembled WGS sequence"/>
</dbReference>
<dbReference type="AlphaFoldDB" id="A0A833S7G3"/>
<comment type="caution">
    <text evidence="2">The sequence shown here is derived from an EMBL/GenBank/DDBJ whole genome shotgun (WGS) entry which is preliminary data.</text>
</comment>
<name>A0A833S7G3_PHYIN</name>
<feature type="compositionally biased region" description="Low complexity" evidence="1">
    <location>
        <begin position="38"/>
        <end position="63"/>
    </location>
</feature>
<reference evidence="2" key="1">
    <citation type="submission" date="2020-04" db="EMBL/GenBank/DDBJ databases">
        <title>Hybrid Assembly of Korean Phytophthora infestans isolates.</title>
        <authorList>
            <person name="Prokchorchik M."/>
            <person name="Lee Y."/>
            <person name="Seo J."/>
            <person name="Cho J.-H."/>
            <person name="Park Y.-E."/>
            <person name="Jang D.-C."/>
            <person name="Im J.-S."/>
            <person name="Choi J.-G."/>
            <person name="Park H.-J."/>
            <person name="Lee G.-B."/>
            <person name="Lee Y.-G."/>
            <person name="Hong S.-Y."/>
            <person name="Cho K."/>
            <person name="Sohn K.H."/>
        </authorList>
    </citation>
    <scope>NUCLEOTIDE SEQUENCE</scope>
    <source>
        <strain evidence="2">KR_1_A1</strain>
    </source>
</reference>
<organism evidence="2 3">
    <name type="scientific">Phytophthora infestans</name>
    <name type="common">Potato late blight agent</name>
    <name type="synonym">Botrytis infestans</name>
    <dbReference type="NCBI Taxonomy" id="4787"/>
    <lineage>
        <taxon>Eukaryota</taxon>
        <taxon>Sar</taxon>
        <taxon>Stramenopiles</taxon>
        <taxon>Oomycota</taxon>
        <taxon>Peronosporomycetes</taxon>
        <taxon>Peronosporales</taxon>
        <taxon>Peronosporaceae</taxon>
        <taxon>Phytophthora</taxon>
    </lineage>
</organism>
<feature type="region of interest" description="Disordered" evidence="1">
    <location>
        <begin position="1"/>
        <end position="74"/>
    </location>
</feature>